<feature type="domain" description="Helicase C-terminal" evidence="2">
    <location>
        <begin position="1"/>
        <end position="110"/>
    </location>
</feature>
<dbReference type="InterPro" id="IPR001650">
    <property type="entry name" value="Helicase_C-like"/>
</dbReference>
<dbReference type="PANTHER" id="PTHR45766:SF6">
    <property type="entry name" value="SWI_SNF-RELATED MATRIX-ASSOCIATED ACTIN-DEPENDENT REGULATOR OF CHROMATIN SUBFAMILY A-LIKE PROTEIN 1"/>
    <property type="match status" value="1"/>
</dbReference>
<dbReference type="EMBL" id="CAFBMK010000428">
    <property type="protein sequence ID" value="CAB4957652.1"/>
    <property type="molecule type" value="Genomic_DNA"/>
</dbReference>
<dbReference type="Pfam" id="PF00271">
    <property type="entry name" value="Helicase_C"/>
    <property type="match status" value="1"/>
</dbReference>
<dbReference type="GO" id="GO:0006281">
    <property type="term" value="P:DNA repair"/>
    <property type="evidence" value="ECO:0007669"/>
    <property type="project" value="TreeGrafter"/>
</dbReference>
<evidence type="ECO:0000256" key="1">
    <source>
        <dbReference type="ARBA" id="ARBA00022801"/>
    </source>
</evidence>
<accession>A0A6J7KT90</accession>
<dbReference type="PANTHER" id="PTHR45766">
    <property type="entry name" value="DNA ANNEALING HELICASE AND ENDONUCLEASE ZRANB3 FAMILY MEMBER"/>
    <property type="match status" value="1"/>
</dbReference>
<dbReference type="SUPFAM" id="SSF52540">
    <property type="entry name" value="P-loop containing nucleoside triphosphate hydrolases"/>
    <property type="match status" value="1"/>
</dbReference>
<dbReference type="CDD" id="cd18793">
    <property type="entry name" value="SF2_C_SNF"/>
    <property type="match status" value="1"/>
</dbReference>
<proteinExistence type="predicted"/>
<dbReference type="PROSITE" id="PS51194">
    <property type="entry name" value="HELICASE_CTER"/>
    <property type="match status" value="1"/>
</dbReference>
<gene>
    <name evidence="3" type="ORF">UFOPK3564_03862</name>
</gene>
<reference evidence="3" key="1">
    <citation type="submission" date="2020-05" db="EMBL/GenBank/DDBJ databases">
        <authorList>
            <person name="Chiriac C."/>
            <person name="Salcher M."/>
            <person name="Ghai R."/>
            <person name="Kavagutti S V."/>
        </authorList>
    </citation>
    <scope>NUCLEOTIDE SEQUENCE</scope>
</reference>
<dbReference type="GO" id="GO:0031297">
    <property type="term" value="P:replication fork processing"/>
    <property type="evidence" value="ECO:0007669"/>
    <property type="project" value="TreeGrafter"/>
</dbReference>
<dbReference type="InterPro" id="IPR027417">
    <property type="entry name" value="P-loop_NTPase"/>
</dbReference>
<evidence type="ECO:0000259" key="2">
    <source>
        <dbReference type="PROSITE" id="PS51194"/>
    </source>
</evidence>
<organism evidence="3">
    <name type="scientific">freshwater metagenome</name>
    <dbReference type="NCBI Taxonomy" id="449393"/>
    <lineage>
        <taxon>unclassified sequences</taxon>
        <taxon>metagenomes</taxon>
        <taxon>ecological metagenomes</taxon>
    </lineage>
</organism>
<name>A0A6J7KT90_9ZZZZ</name>
<dbReference type="AlphaFoldDB" id="A0A6J7KT90"/>
<dbReference type="Gene3D" id="3.40.50.300">
    <property type="entry name" value="P-loop containing nucleotide triphosphate hydrolases"/>
    <property type="match status" value="1"/>
</dbReference>
<keyword evidence="1" id="KW-0378">Hydrolase</keyword>
<dbReference type="GO" id="GO:0016787">
    <property type="term" value="F:hydrolase activity"/>
    <property type="evidence" value="ECO:0007669"/>
    <property type="project" value="UniProtKB-KW"/>
</dbReference>
<evidence type="ECO:0000313" key="3">
    <source>
        <dbReference type="EMBL" id="CAB4957652.1"/>
    </source>
</evidence>
<protein>
    <submittedName>
        <fullName evidence="3">Unannotated protein</fullName>
    </submittedName>
</protein>
<dbReference type="InterPro" id="IPR049730">
    <property type="entry name" value="SNF2/RAD54-like_C"/>
</dbReference>
<sequence>MKRFQQGKHLDIEHPAERLIVCSMRAAAQGITLTRASNVAFLELDWTPAMHDQAEDRCHRIGQDDAVTAWYLLCPGTIDDEMSDILQVKRQVIDAVVDGNQLPDEPVSLAVVRALRERGRDAAGGPDGPADDA</sequence>